<dbReference type="Proteomes" id="UP001162640">
    <property type="component" value="Unassembled WGS sequence"/>
</dbReference>
<protein>
    <recommendedName>
        <fullName evidence="3">SAM domain-containing protein</fullName>
    </recommendedName>
</protein>
<dbReference type="SMART" id="SM00454">
    <property type="entry name" value="SAM"/>
    <property type="match status" value="1"/>
</dbReference>
<feature type="transmembrane region" description="Helical" evidence="2">
    <location>
        <begin position="360"/>
        <end position="383"/>
    </location>
</feature>
<dbReference type="SUPFAM" id="SSF47769">
    <property type="entry name" value="SAM/Pointed domain"/>
    <property type="match status" value="1"/>
</dbReference>
<dbReference type="PROSITE" id="PS50105">
    <property type="entry name" value="SAM_DOMAIN"/>
    <property type="match status" value="1"/>
</dbReference>
<feature type="compositionally biased region" description="Low complexity" evidence="1">
    <location>
        <begin position="554"/>
        <end position="565"/>
    </location>
</feature>
<feature type="region of interest" description="Disordered" evidence="1">
    <location>
        <begin position="551"/>
        <end position="582"/>
    </location>
</feature>
<evidence type="ECO:0000259" key="3">
    <source>
        <dbReference type="PROSITE" id="PS50105"/>
    </source>
</evidence>
<dbReference type="Pfam" id="PF07647">
    <property type="entry name" value="SAM_2"/>
    <property type="match status" value="1"/>
</dbReference>
<feature type="transmembrane region" description="Helical" evidence="2">
    <location>
        <begin position="296"/>
        <end position="319"/>
    </location>
</feature>
<keyword evidence="2" id="KW-0812">Transmembrane</keyword>
<dbReference type="Gene3D" id="1.10.150.50">
    <property type="entry name" value="Transcription Factor, Ets-1"/>
    <property type="match status" value="1"/>
</dbReference>
<feature type="region of interest" description="Disordered" evidence="1">
    <location>
        <begin position="47"/>
        <end position="67"/>
    </location>
</feature>
<proteinExistence type="predicted"/>
<reference evidence="5" key="1">
    <citation type="journal article" date="2023" name="Commun. Biol.">
        <title>Genome analysis of Parmales, the sister group of diatoms, reveals the evolutionary specialization of diatoms from phago-mixotrophs to photoautotrophs.</title>
        <authorList>
            <person name="Ban H."/>
            <person name="Sato S."/>
            <person name="Yoshikawa S."/>
            <person name="Yamada K."/>
            <person name="Nakamura Y."/>
            <person name="Ichinomiya M."/>
            <person name="Sato N."/>
            <person name="Blanc-Mathieu R."/>
            <person name="Endo H."/>
            <person name="Kuwata A."/>
            <person name="Ogata H."/>
        </authorList>
    </citation>
    <scope>NUCLEOTIDE SEQUENCE [LARGE SCALE GENOMIC DNA]</scope>
</reference>
<comment type="caution">
    <text evidence="4">The sequence shown here is derived from an EMBL/GenBank/DDBJ whole genome shotgun (WGS) entry which is preliminary data.</text>
</comment>
<keyword evidence="2" id="KW-0472">Membrane</keyword>
<dbReference type="InterPro" id="IPR001660">
    <property type="entry name" value="SAM"/>
</dbReference>
<feature type="compositionally biased region" description="Basic and acidic residues" evidence="1">
    <location>
        <begin position="596"/>
        <end position="605"/>
    </location>
</feature>
<organism evidence="4 5">
    <name type="scientific">Triparma laevis f. inornata</name>
    <dbReference type="NCBI Taxonomy" id="1714386"/>
    <lineage>
        <taxon>Eukaryota</taxon>
        <taxon>Sar</taxon>
        <taxon>Stramenopiles</taxon>
        <taxon>Ochrophyta</taxon>
        <taxon>Bolidophyceae</taxon>
        <taxon>Parmales</taxon>
        <taxon>Triparmaceae</taxon>
        <taxon>Triparma</taxon>
    </lineage>
</organism>
<dbReference type="AlphaFoldDB" id="A0A9W7B229"/>
<feature type="compositionally biased region" description="Gly residues" evidence="1">
    <location>
        <begin position="794"/>
        <end position="803"/>
    </location>
</feature>
<feature type="region of interest" description="Disordered" evidence="1">
    <location>
        <begin position="767"/>
        <end position="803"/>
    </location>
</feature>
<feature type="compositionally biased region" description="Pro residues" evidence="1">
    <location>
        <begin position="612"/>
        <end position="624"/>
    </location>
</feature>
<keyword evidence="2" id="KW-1133">Transmembrane helix</keyword>
<feature type="region of interest" description="Disordered" evidence="1">
    <location>
        <begin position="596"/>
        <end position="630"/>
    </location>
</feature>
<dbReference type="EMBL" id="BLQM01000261">
    <property type="protein sequence ID" value="GMH79133.1"/>
    <property type="molecule type" value="Genomic_DNA"/>
</dbReference>
<evidence type="ECO:0000313" key="5">
    <source>
        <dbReference type="Proteomes" id="UP001162640"/>
    </source>
</evidence>
<accession>A0A9W7B229</accession>
<dbReference type="InterPro" id="IPR013761">
    <property type="entry name" value="SAM/pointed_sf"/>
</dbReference>
<evidence type="ECO:0000313" key="4">
    <source>
        <dbReference type="EMBL" id="GMH79133.1"/>
    </source>
</evidence>
<sequence>MLTINSFLPPNPDPDVTLTFTPNSICFKDENDNQVSKFPQNTLVYKTSLPAKPDNPNPSGNTTDTPEEIPIYGIGVYVTDLSSLSLKDSTFYADLRVYVLKYYKTYTAETKDDVLRNALDPSNPSSCQFKDGEKWLFLNNVTISDTSTLLTGVNLVGFPQITPVLQPPTCDNNPHLCTPTSHDPTGTLDHIRLQSNFAFQPQLSDYPFATQTLPILLEFPFSTTSKTDYSFCSLDRYTGFSPYLSSQTQTSTSPSSSFTMTADITAGRYPPFSPSHTALTHSTPRYNLEISFPTPLTFSALTLLPSFIILLTCLLIYVLLPLQNYFQKTQALATSLLAAVLQQSSISQATRGTVVSLADWFSLVVYAGVTTCLIGSGIDGWMLRHHEFPSNSSRYSQIYEQAKLLHTYYRIIPLMTPFLFLGLTFSSKKHGFIVMSVLLPMNNSNFRIETPGLLGMFGSRSKFSRRKSAEPLLRRHMSSYVDTTQWKSWTNEEVLTWLSGIDGLKQGVSETFQKEEIDGSCLRPLTASDLKAFGLSFKESQTVMTAINNLKGNTASTTPGITTPTTPLPPSQNQLDNPHLTPKDLYNKAEKIMSERFGGTKERPIHRTPKNPASPKPSQTPPPKQEVEMKSMRPSFTEMRANMFAEPPPRPAHMPPEIAPDVKGALLSEGIFPTDIDSMPPEIRDILSRRPELLKEALDRSKANQNEAGDIFSDDLITIDEEPGFPTSNTTSPPQLSTVQQNMVKNNRGYAERFAGAAAAAELNGIKVASSGRGGQRRRVQYEDDEDYEDEGDGVGLLGSGRL</sequence>
<feature type="compositionally biased region" description="Acidic residues" evidence="1">
    <location>
        <begin position="783"/>
        <end position="793"/>
    </location>
</feature>
<evidence type="ECO:0000256" key="1">
    <source>
        <dbReference type="SAM" id="MobiDB-lite"/>
    </source>
</evidence>
<evidence type="ECO:0000256" key="2">
    <source>
        <dbReference type="SAM" id="Phobius"/>
    </source>
</evidence>
<gene>
    <name evidence="4" type="ORF">TL16_g08042</name>
</gene>
<name>A0A9W7B229_9STRA</name>
<feature type="domain" description="SAM" evidence="3">
    <location>
        <begin position="489"/>
        <end position="536"/>
    </location>
</feature>